<dbReference type="EC" id="2.7.13.3" evidence="2"/>
<reference evidence="10 11" key="1">
    <citation type="submission" date="2019-08" db="EMBL/GenBank/DDBJ databases">
        <title>Deep-cultivation of Planctomycetes and their phenomic and genomic characterization uncovers novel biology.</title>
        <authorList>
            <person name="Wiegand S."/>
            <person name="Jogler M."/>
            <person name="Boedeker C."/>
            <person name="Pinto D."/>
            <person name="Vollmers J."/>
            <person name="Rivas-Marin E."/>
            <person name="Kohn T."/>
            <person name="Peeters S.H."/>
            <person name="Heuer A."/>
            <person name="Rast P."/>
            <person name="Oberbeckmann S."/>
            <person name="Bunk B."/>
            <person name="Jeske O."/>
            <person name="Meyerdierks A."/>
            <person name="Storesund J.E."/>
            <person name="Kallscheuer N."/>
            <person name="Luecker S."/>
            <person name="Lage O.M."/>
            <person name="Pohl T."/>
            <person name="Merkel B.J."/>
            <person name="Hornburger P."/>
            <person name="Mueller R.-W."/>
            <person name="Bruemmer F."/>
            <person name="Labrenz M."/>
            <person name="Spormann A.M."/>
            <person name="Op den Camp H."/>
            <person name="Overmann J."/>
            <person name="Amann R."/>
            <person name="Jetten M.S.M."/>
            <person name="Mascher T."/>
            <person name="Medema M.H."/>
            <person name="Devos D.P."/>
            <person name="Kaster A.-K."/>
            <person name="Ovreas L."/>
            <person name="Rohde M."/>
            <person name="Galperin M.Y."/>
            <person name="Jogler C."/>
        </authorList>
    </citation>
    <scope>NUCLEOTIDE SEQUENCE [LARGE SCALE GENOMIC DNA]</scope>
    <source>
        <strain evidence="10 11">FC18</strain>
    </source>
</reference>
<dbReference type="Gene3D" id="3.30.565.10">
    <property type="entry name" value="Histidine kinase-like ATPase, C-terminal domain"/>
    <property type="match status" value="1"/>
</dbReference>
<dbReference type="Proteomes" id="UP000322214">
    <property type="component" value="Chromosome"/>
</dbReference>
<dbReference type="PRINTS" id="PR00344">
    <property type="entry name" value="BCTRLSENSOR"/>
</dbReference>
<name>A0A5B9PBM3_9BACT</name>
<dbReference type="SMART" id="SM00388">
    <property type="entry name" value="HisKA"/>
    <property type="match status" value="1"/>
</dbReference>
<evidence type="ECO:0000256" key="1">
    <source>
        <dbReference type="ARBA" id="ARBA00000085"/>
    </source>
</evidence>
<dbReference type="Pfam" id="PF02518">
    <property type="entry name" value="HATPase_c"/>
    <property type="match status" value="1"/>
</dbReference>
<dbReference type="EMBL" id="CP042912">
    <property type="protein sequence ID" value="QEG23768.1"/>
    <property type="molecule type" value="Genomic_DNA"/>
</dbReference>
<keyword evidence="4 10" id="KW-0808">Transferase</keyword>
<dbReference type="PROSITE" id="PS50109">
    <property type="entry name" value="HIS_KIN"/>
    <property type="match status" value="1"/>
</dbReference>
<dbReference type="InterPro" id="IPR005467">
    <property type="entry name" value="His_kinase_dom"/>
</dbReference>
<accession>A0A5B9PBM3</accession>
<evidence type="ECO:0000313" key="10">
    <source>
        <dbReference type="EMBL" id="QEG23768.1"/>
    </source>
</evidence>
<evidence type="ECO:0000256" key="7">
    <source>
        <dbReference type="ARBA" id="ARBA00022840"/>
    </source>
</evidence>
<dbReference type="InterPro" id="IPR003661">
    <property type="entry name" value="HisK_dim/P_dom"/>
</dbReference>
<dbReference type="CDD" id="cd00082">
    <property type="entry name" value="HisKA"/>
    <property type="match status" value="1"/>
</dbReference>
<dbReference type="AlphaFoldDB" id="A0A5B9PBM3"/>
<keyword evidence="11" id="KW-1185">Reference proteome</keyword>
<proteinExistence type="predicted"/>
<evidence type="ECO:0000256" key="8">
    <source>
        <dbReference type="ARBA" id="ARBA00023012"/>
    </source>
</evidence>
<keyword evidence="8" id="KW-0902">Two-component regulatory system</keyword>
<dbReference type="InterPro" id="IPR003594">
    <property type="entry name" value="HATPase_dom"/>
</dbReference>
<evidence type="ECO:0000256" key="4">
    <source>
        <dbReference type="ARBA" id="ARBA00022679"/>
    </source>
</evidence>
<dbReference type="GO" id="GO:0005524">
    <property type="term" value="F:ATP binding"/>
    <property type="evidence" value="ECO:0007669"/>
    <property type="project" value="UniProtKB-KW"/>
</dbReference>
<evidence type="ECO:0000256" key="2">
    <source>
        <dbReference type="ARBA" id="ARBA00012438"/>
    </source>
</evidence>
<evidence type="ECO:0000256" key="5">
    <source>
        <dbReference type="ARBA" id="ARBA00022741"/>
    </source>
</evidence>
<gene>
    <name evidence="10" type="primary">fixL_5</name>
    <name evidence="10" type="ORF">MFFC18_36700</name>
</gene>
<dbReference type="InterPro" id="IPR036890">
    <property type="entry name" value="HATPase_C_sf"/>
</dbReference>
<dbReference type="Pfam" id="PF00512">
    <property type="entry name" value="HisKA"/>
    <property type="match status" value="1"/>
</dbReference>
<keyword evidence="5" id="KW-0547">Nucleotide-binding</keyword>
<evidence type="ECO:0000313" key="11">
    <source>
        <dbReference type="Proteomes" id="UP000322214"/>
    </source>
</evidence>
<keyword evidence="7" id="KW-0067">ATP-binding</keyword>
<dbReference type="STRING" id="980251.GCA_001642875_04282"/>
<dbReference type="SUPFAM" id="SSF55874">
    <property type="entry name" value="ATPase domain of HSP90 chaperone/DNA topoisomerase II/histidine kinase"/>
    <property type="match status" value="1"/>
</dbReference>
<dbReference type="PANTHER" id="PTHR43065:SF10">
    <property type="entry name" value="PEROXIDE STRESS-ACTIVATED HISTIDINE KINASE MAK3"/>
    <property type="match status" value="1"/>
</dbReference>
<dbReference type="CDD" id="cd00075">
    <property type="entry name" value="HATPase"/>
    <property type="match status" value="1"/>
</dbReference>
<dbReference type="SUPFAM" id="SSF47384">
    <property type="entry name" value="Homodimeric domain of signal transducing histidine kinase"/>
    <property type="match status" value="1"/>
</dbReference>
<sequence>MFLLKTELRGPQGQRISASLPCPESQLTQWIAASQNRISSDKLAELIRSNPSLLLIAISRAVDCSGAPIQSMVQLLSRLDHCFCESNAIDTALGHVVDVQTCSADSFEWDTDEAVENFFRAKNRKQLAKSLSKFVRVINKHVLPKNERPRKSAVKTLIESMFVESFRVHRIKPSNSKWPDTSASHRCDDANAAVVGLLSDRLASKKQFEAKLLDAKLAAMKQLAYGASHEINNPLANVATRAHTMLAEETDPDRRFQLAVMHEQAMRAHDMISDMMLFAHPPELRVESVDVRLMVSKLIRECEANLLPLIRSGASVTAMVADRIERATFDPTQIKVVLACLIQNAAEAIRHDDGEIEIRISRDDGMMCFSVSDNGVGISEEVQQHLFDPFYSGREAGRGLGFGLSKSWRIANLHGGSLTHRVDAGDLRTVFDLRLPLE</sequence>
<dbReference type="InterPro" id="IPR004358">
    <property type="entry name" value="Sig_transdc_His_kin-like_C"/>
</dbReference>
<dbReference type="PANTHER" id="PTHR43065">
    <property type="entry name" value="SENSOR HISTIDINE KINASE"/>
    <property type="match status" value="1"/>
</dbReference>
<dbReference type="KEGG" id="mff:MFFC18_36700"/>
<keyword evidence="6" id="KW-0418">Kinase</keyword>
<feature type="domain" description="Histidine kinase" evidence="9">
    <location>
        <begin position="226"/>
        <end position="438"/>
    </location>
</feature>
<dbReference type="InterPro" id="IPR036097">
    <property type="entry name" value="HisK_dim/P_sf"/>
</dbReference>
<keyword evidence="3" id="KW-0597">Phosphoprotein</keyword>
<comment type="catalytic activity">
    <reaction evidence="1">
        <text>ATP + protein L-histidine = ADP + protein N-phospho-L-histidine.</text>
        <dbReference type="EC" id="2.7.13.3"/>
    </reaction>
</comment>
<evidence type="ECO:0000256" key="3">
    <source>
        <dbReference type="ARBA" id="ARBA00022553"/>
    </source>
</evidence>
<dbReference type="SMART" id="SM00387">
    <property type="entry name" value="HATPase_c"/>
    <property type="match status" value="1"/>
</dbReference>
<protein>
    <recommendedName>
        <fullName evidence="2">histidine kinase</fullName>
        <ecNumber evidence="2">2.7.13.3</ecNumber>
    </recommendedName>
</protein>
<evidence type="ECO:0000259" key="9">
    <source>
        <dbReference type="PROSITE" id="PS50109"/>
    </source>
</evidence>
<dbReference type="Gene3D" id="1.10.287.130">
    <property type="match status" value="1"/>
</dbReference>
<organism evidence="10 11">
    <name type="scientific">Mariniblastus fucicola</name>
    <dbReference type="NCBI Taxonomy" id="980251"/>
    <lineage>
        <taxon>Bacteria</taxon>
        <taxon>Pseudomonadati</taxon>
        <taxon>Planctomycetota</taxon>
        <taxon>Planctomycetia</taxon>
        <taxon>Pirellulales</taxon>
        <taxon>Pirellulaceae</taxon>
        <taxon>Mariniblastus</taxon>
    </lineage>
</organism>
<evidence type="ECO:0000256" key="6">
    <source>
        <dbReference type="ARBA" id="ARBA00022777"/>
    </source>
</evidence>
<dbReference type="GO" id="GO:0000155">
    <property type="term" value="F:phosphorelay sensor kinase activity"/>
    <property type="evidence" value="ECO:0007669"/>
    <property type="project" value="InterPro"/>
</dbReference>